<evidence type="ECO:0000256" key="10">
    <source>
        <dbReference type="ARBA" id="ARBA00042072"/>
    </source>
</evidence>
<dbReference type="CDD" id="cd00211">
    <property type="entry name" value="PTS_IIA_fru"/>
    <property type="match status" value="1"/>
</dbReference>
<keyword evidence="3" id="KW-0963">Cytoplasm</keyword>
<evidence type="ECO:0000256" key="6">
    <source>
        <dbReference type="ARBA" id="ARBA00022683"/>
    </source>
</evidence>
<feature type="domain" description="PTS EIIA type-2" evidence="11">
    <location>
        <begin position="541"/>
        <end position="682"/>
    </location>
</feature>
<evidence type="ECO:0000259" key="12">
    <source>
        <dbReference type="PROSITE" id="PS51099"/>
    </source>
</evidence>
<evidence type="ECO:0000256" key="1">
    <source>
        <dbReference type="ARBA" id="ARBA00004496"/>
    </source>
</evidence>
<comment type="function">
    <text evidence="8">The phosphoenolpyruvate-dependent sugar phosphotransferase system (sugar PTS), a major carbohydrate active transport system, catalyzes the phosphorylation of incoming sugar substrates concomitantly with their translocation across the cell membrane. The enzyme II UlaABC PTS system is involved in ascorbate transport.</text>
</comment>
<proteinExistence type="predicted"/>
<dbReference type="Proteomes" id="UP001596500">
    <property type="component" value="Unassembled WGS sequence"/>
</dbReference>
<dbReference type="RefSeq" id="WP_379866824.1">
    <property type="nucleotide sequence ID" value="NZ_JBHTBW010000061.1"/>
</dbReference>
<evidence type="ECO:0000256" key="9">
    <source>
        <dbReference type="ARBA" id="ARBA00041175"/>
    </source>
</evidence>
<dbReference type="PROSITE" id="PS51094">
    <property type="entry name" value="PTS_EIIA_TYPE_2"/>
    <property type="match status" value="1"/>
</dbReference>
<dbReference type="InterPro" id="IPR016152">
    <property type="entry name" value="PTrfase/Anion_transptr"/>
</dbReference>
<evidence type="ECO:0000313" key="15">
    <source>
        <dbReference type="Proteomes" id="UP001596500"/>
    </source>
</evidence>
<dbReference type="InterPro" id="IPR011608">
    <property type="entry name" value="PRD"/>
</dbReference>
<dbReference type="SUPFAM" id="SSF63520">
    <property type="entry name" value="PTS-regulatory domain, PRD"/>
    <property type="match status" value="1"/>
</dbReference>
<evidence type="ECO:0000259" key="11">
    <source>
        <dbReference type="PROSITE" id="PS51094"/>
    </source>
</evidence>
<comment type="caution">
    <text evidence="14">The sequence shown here is derived from an EMBL/GenBank/DDBJ whole genome shotgun (WGS) entry which is preliminary data.</text>
</comment>
<dbReference type="Gene3D" id="1.10.1790.10">
    <property type="entry name" value="PRD domain"/>
    <property type="match status" value="1"/>
</dbReference>
<keyword evidence="6" id="KW-0598">Phosphotransferase system</keyword>
<organism evidence="14 15">
    <name type="scientific">Laceyella putida</name>
    <dbReference type="NCBI Taxonomy" id="110101"/>
    <lineage>
        <taxon>Bacteria</taxon>
        <taxon>Bacillati</taxon>
        <taxon>Bacillota</taxon>
        <taxon>Bacilli</taxon>
        <taxon>Bacillales</taxon>
        <taxon>Thermoactinomycetaceae</taxon>
        <taxon>Laceyella</taxon>
    </lineage>
</organism>
<feature type="domain" description="PTS EIIB type-2" evidence="12">
    <location>
        <begin position="401"/>
        <end position="488"/>
    </location>
</feature>
<dbReference type="Gene3D" id="3.40.930.10">
    <property type="entry name" value="Mannitol-specific EII, Chain A"/>
    <property type="match status" value="1"/>
</dbReference>
<protein>
    <recommendedName>
        <fullName evidence="9">Ascorbate-specific PTS system EIIA component</fullName>
    </recommendedName>
    <alternativeName>
        <fullName evidence="10">Ascorbate-specific phosphotransferase enzyme IIA component</fullName>
    </alternativeName>
</protein>
<dbReference type="PROSITE" id="PS51372">
    <property type="entry name" value="PRD_2"/>
    <property type="match status" value="1"/>
</dbReference>
<evidence type="ECO:0000259" key="13">
    <source>
        <dbReference type="PROSITE" id="PS51372"/>
    </source>
</evidence>
<evidence type="ECO:0000313" key="14">
    <source>
        <dbReference type="EMBL" id="MFC7442741.1"/>
    </source>
</evidence>
<gene>
    <name evidence="14" type="ORF">ACFQNG_16840</name>
</gene>
<dbReference type="SUPFAM" id="SSF55804">
    <property type="entry name" value="Phoshotransferase/anion transport protein"/>
    <property type="match status" value="1"/>
</dbReference>
<name>A0ABW2RP56_9BACL</name>
<dbReference type="EMBL" id="JBHTBW010000061">
    <property type="protein sequence ID" value="MFC7442741.1"/>
    <property type="molecule type" value="Genomic_DNA"/>
</dbReference>
<dbReference type="PANTHER" id="PTHR36203:SF1">
    <property type="entry name" value="ASCORBATE-SPECIFIC PTS SYSTEM EIIA COMPONENT"/>
    <property type="match status" value="1"/>
</dbReference>
<feature type="domain" description="PRD" evidence="13">
    <location>
        <begin position="289"/>
        <end position="396"/>
    </location>
</feature>
<dbReference type="CDD" id="cd05568">
    <property type="entry name" value="PTS_IIB_bgl_like"/>
    <property type="match status" value="1"/>
</dbReference>
<evidence type="ECO:0000256" key="2">
    <source>
        <dbReference type="ARBA" id="ARBA00022448"/>
    </source>
</evidence>
<keyword evidence="2" id="KW-0813">Transport</keyword>
<accession>A0ABW2RP56</accession>
<dbReference type="PANTHER" id="PTHR36203">
    <property type="entry name" value="ASCORBATE-SPECIFIC PTS SYSTEM EIIA COMPONENT"/>
    <property type="match status" value="1"/>
</dbReference>
<evidence type="ECO:0000256" key="7">
    <source>
        <dbReference type="ARBA" id="ARBA00022777"/>
    </source>
</evidence>
<evidence type="ECO:0000256" key="8">
    <source>
        <dbReference type="ARBA" id="ARBA00037387"/>
    </source>
</evidence>
<keyword evidence="5" id="KW-0808">Transferase</keyword>
<evidence type="ECO:0000256" key="4">
    <source>
        <dbReference type="ARBA" id="ARBA00022553"/>
    </source>
</evidence>
<comment type="subcellular location">
    <subcellularLocation>
        <location evidence="1">Cytoplasm</location>
    </subcellularLocation>
</comment>
<sequence>MQLDERSLSLLKEIISQPHSTMRQLEQRLLLSRRQINYDLEKINAWLASQHLGTVKYQRQAGFTCPPGIREKLAHLPLAKGKQQYVWSAEERVRLILMSLLGVTEYWSLVHACSLLQVSRNTALADLKEANALAGEYGVRLKYSRDNGYHLVGKEWNLRCLLHRLVFSALEQENGEMVLREAIQQMQTIPFDSLYRRLEAVERQLGVRYTDERLVQLTYECLLIGQRIKQAKWIGMKEDDLREIVHTPEYGASETVLDELGEGLTPEHRRREQAYLALLLLATNVSTPEKGGMMREVALSMVDRFEKVACVNLAEKELLTDMLAMHLVPAYYRIKYGLELKNPLAATILREHPELHHLVKKCVSPFARRVGVDIPEEETAYLTIHFGACLRRQGVELAQRPKAVVVCPKGIAVSHLLIRTLRELFPDILFLDALTVREFSSYPMTHELVFSTVFLRTDRKLFVVKPILSHEEKARLRYDVSKELYGIADHAANVPFLLQVIEQYADIHDRKGLTQALSGFLKSLQSPLPVRKEDEKPVLNELITRDTVQLRKKVRNWEEAIRLATKPLVDNGSVEPDYAEAMIASIHELGPYVVITPKVAIPHARPEQGVNQLSMSFLQLEEEVSFPQNKPVRLLFVLAASDNESHLRALAQLSELLARPEEIQSLIDAETKENVLDLMEKYSKGEMEA</sequence>
<keyword evidence="15" id="KW-1185">Reference proteome</keyword>
<dbReference type="InterPro" id="IPR002178">
    <property type="entry name" value="PTS_EIIA_type-2_dom"/>
</dbReference>
<dbReference type="Pfam" id="PF00359">
    <property type="entry name" value="PTS_EIIA_2"/>
    <property type="match status" value="1"/>
</dbReference>
<evidence type="ECO:0000256" key="5">
    <source>
        <dbReference type="ARBA" id="ARBA00022679"/>
    </source>
</evidence>
<reference evidence="15" key="1">
    <citation type="journal article" date="2019" name="Int. J. Syst. Evol. Microbiol.">
        <title>The Global Catalogue of Microorganisms (GCM) 10K type strain sequencing project: providing services to taxonomists for standard genome sequencing and annotation.</title>
        <authorList>
            <consortium name="The Broad Institute Genomics Platform"/>
            <consortium name="The Broad Institute Genome Sequencing Center for Infectious Disease"/>
            <person name="Wu L."/>
            <person name="Ma J."/>
        </authorList>
    </citation>
    <scope>NUCLEOTIDE SEQUENCE [LARGE SCALE GENOMIC DNA]</scope>
    <source>
        <strain evidence="15">CGMCC 1.12942</strain>
    </source>
</reference>
<dbReference type="PROSITE" id="PS51099">
    <property type="entry name" value="PTS_EIIB_TYPE_2"/>
    <property type="match status" value="1"/>
</dbReference>
<keyword evidence="4" id="KW-0597">Phosphoprotein</keyword>
<evidence type="ECO:0000256" key="3">
    <source>
        <dbReference type="ARBA" id="ARBA00022490"/>
    </source>
</evidence>
<dbReference type="InterPro" id="IPR036634">
    <property type="entry name" value="PRD_sf"/>
</dbReference>
<keyword evidence="7" id="KW-0418">Kinase</keyword>
<dbReference type="InterPro" id="IPR013011">
    <property type="entry name" value="PTS_EIIB_2"/>
</dbReference>
<dbReference type="Pfam" id="PF00874">
    <property type="entry name" value="PRD"/>
    <property type="match status" value="1"/>
</dbReference>
<dbReference type="InterPro" id="IPR051351">
    <property type="entry name" value="Ascorbate-PTS_EIIA_comp"/>
</dbReference>